<dbReference type="EMBL" id="JAQOWY010000954">
    <property type="protein sequence ID" value="KAK1837948.1"/>
    <property type="molecule type" value="Genomic_DNA"/>
</dbReference>
<comment type="caution">
    <text evidence="2">The sequence shown here is derived from an EMBL/GenBank/DDBJ whole genome shotgun (WGS) entry which is preliminary data.</text>
</comment>
<protein>
    <submittedName>
        <fullName evidence="2">Uncharacterized protein</fullName>
    </submittedName>
</protein>
<organism evidence="2 3">
    <name type="scientific">Colletotrichum chrysophilum</name>
    <dbReference type="NCBI Taxonomy" id="1836956"/>
    <lineage>
        <taxon>Eukaryota</taxon>
        <taxon>Fungi</taxon>
        <taxon>Dikarya</taxon>
        <taxon>Ascomycota</taxon>
        <taxon>Pezizomycotina</taxon>
        <taxon>Sordariomycetes</taxon>
        <taxon>Hypocreomycetidae</taxon>
        <taxon>Glomerellales</taxon>
        <taxon>Glomerellaceae</taxon>
        <taxon>Colletotrichum</taxon>
        <taxon>Colletotrichum gloeosporioides species complex</taxon>
    </lineage>
</organism>
<feature type="compositionally biased region" description="Polar residues" evidence="1">
    <location>
        <begin position="102"/>
        <end position="114"/>
    </location>
</feature>
<evidence type="ECO:0000256" key="1">
    <source>
        <dbReference type="SAM" id="MobiDB-lite"/>
    </source>
</evidence>
<proteinExistence type="predicted"/>
<feature type="region of interest" description="Disordered" evidence="1">
    <location>
        <begin position="75"/>
        <end position="175"/>
    </location>
</feature>
<dbReference type="Proteomes" id="UP001243330">
    <property type="component" value="Unassembled WGS sequence"/>
</dbReference>
<feature type="region of interest" description="Disordered" evidence="1">
    <location>
        <begin position="1"/>
        <end position="33"/>
    </location>
</feature>
<gene>
    <name evidence="2" type="ORF">CCHR01_19431</name>
</gene>
<evidence type="ECO:0000313" key="3">
    <source>
        <dbReference type="Proteomes" id="UP001243330"/>
    </source>
</evidence>
<feature type="compositionally biased region" description="Polar residues" evidence="1">
    <location>
        <begin position="1"/>
        <end position="11"/>
    </location>
</feature>
<evidence type="ECO:0000313" key="2">
    <source>
        <dbReference type="EMBL" id="KAK1837948.1"/>
    </source>
</evidence>
<reference evidence="2" key="1">
    <citation type="submission" date="2023-01" db="EMBL/GenBank/DDBJ databases">
        <title>Colletotrichum chrysophilum M932 genome sequence.</title>
        <authorList>
            <person name="Baroncelli R."/>
        </authorList>
    </citation>
    <scope>NUCLEOTIDE SEQUENCE</scope>
    <source>
        <strain evidence="2">M932</strain>
    </source>
</reference>
<feature type="compositionally biased region" description="Pro residues" evidence="1">
    <location>
        <begin position="75"/>
        <end position="89"/>
    </location>
</feature>
<feature type="compositionally biased region" description="Polar residues" evidence="1">
    <location>
        <begin position="23"/>
        <end position="33"/>
    </location>
</feature>
<dbReference type="AlphaFoldDB" id="A0AAD9E7U0"/>
<sequence length="199" mass="21862">MYTPSLTSSPATKPRVKPHPFTTPISLSKRSPSQASLTSQLTEPLSHILLLLLLILILPHTTSLNLQSYIPPNQTPLPLPKRLPKPRQPPIAKRSPRPNHPSDVQTPTSMSRFTKSVAEQPAPSSSNVLQKTLRRGLQSLRPSACSRQSCETSRHVEKERKKGKGNRGIRALGTSQLPAALGYANARAGTDRLRPKNTR</sequence>
<keyword evidence="3" id="KW-1185">Reference proteome</keyword>
<accession>A0AAD9E7U0</accession>
<name>A0AAD9E7U0_9PEZI</name>